<comment type="subunit">
    <text evidence="3">Tetramer of two alpha and two beta chains.</text>
</comment>
<keyword evidence="5" id="KW-0028">Amino-acid biosynthesis</keyword>
<dbReference type="GO" id="GO:0005829">
    <property type="term" value="C:cytosol"/>
    <property type="evidence" value="ECO:0007669"/>
    <property type="project" value="TreeGrafter"/>
</dbReference>
<dbReference type="Gene3D" id="3.20.20.70">
    <property type="entry name" value="Aldolase class I"/>
    <property type="match status" value="1"/>
</dbReference>
<dbReference type="InterPro" id="IPR018204">
    <property type="entry name" value="Trp_synthase_alpha_AS"/>
</dbReference>
<dbReference type="PANTHER" id="PTHR43406:SF1">
    <property type="entry name" value="TRYPTOPHAN SYNTHASE ALPHA CHAIN, CHLOROPLASTIC"/>
    <property type="match status" value="1"/>
</dbReference>
<sequence length="268" mass="28282">MSRLKATFEALKAAHKTALIPFITAGDPHPSVTVNLLHDMVAAGASILELGIPFSDPMAEGPVIQAACERALLHNTSLRDVLAMVKAFRAENDTTPIVLMGYLNPVEVMGYAHFAEAAAQAGVDGLILVDLPPEEGEDLIALLKSKQIDLIFLLAPTSTNERMKTICAQASGFVYYVSLKGVTGAAHLDVDSVVQKVTQIRTHTSIPVGVGFGIRDAASAAQVAAVADAVVVGSAIVKRVAENADNPEKISQQVCELLSSMRRAMDAV</sequence>
<dbReference type="CDD" id="cd04724">
    <property type="entry name" value="Tryptophan_synthase_alpha"/>
    <property type="match status" value="1"/>
</dbReference>
<dbReference type="EMBL" id="UOFJ01000043">
    <property type="protein sequence ID" value="VAW61570.1"/>
    <property type="molecule type" value="Genomic_DNA"/>
</dbReference>
<reference evidence="10" key="1">
    <citation type="submission" date="2018-06" db="EMBL/GenBank/DDBJ databases">
        <authorList>
            <person name="Zhirakovskaya E."/>
        </authorList>
    </citation>
    <scope>NUCLEOTIDE SEQUENCE</scope>
</reference>
<proteinExistence type="inferred from homology"/>
<evidence type="ECO:0000256" key="3">
    <source>
        <dbReference type="ARBA" id="ARBA00011270"/>
    </source>
</evidence>
<evidence type="ECO:0000256" key="7">
    <source>
        <dbReference type="ARBA" id="ARBA00023141"/>
    </source>
</evidence>
<evidence type="ECO:0000256" key="2">
    <source>
        <dbReference type="ARBA" id="ARBA00004733"/>
    </source>
</evidence>
<dbReference type="PANTHER" id="PTHR43406">
    <property type="entry name" value="TRYPTOPHAN SYNTHASE, ALPHA CHAIN"/>
    <property type="match status" value="1"/>
</dbReference>
<evidence type="ECO:0000313" key="10">
    <source>
        <dbReference type="EMBL" id="VAW61570.1"/>
    </source>
</evidence>
<dbReference type="FunFam" id="3.20.20.70:FF:000037">
    <property type="entry name" value="Tryptophan synthase alpha chain"/>
    <property type="match status" value="1"/>
</dbReference>
<evidence type="ECO:0000256" key="4">
    <source>
        <dbReference type="ARBA" id="ARBA00012043"/>
    </source>
</evidence>
<dbReference type="EC" id="4.2.1.20" evidence="4"/>
<dbReference type="NCBIfam" id="TIGR00262">
    <property type="entry name" value="trpA"/>
    <property type="match status" value="1"/>
</dbReference>
<comment type="catalytic activity">
    <reaction evidence="9">
        <text>(1S,2R)-1-C-(indol-3-yl)glycerol 3-phosphate + L-serine = D-glyceraldehyde 3-phosphate + L-tryptophan + H2O</text>
        <dbReference type="Rhea" id="RHEA:10532"/>
        <dbReference type="ChEBI" id="CHEBI:15377"/>
        <dbReference type="ChEBI" id="CHEBI:33384"/>
        <dbReference type="ChEBI" id="CHEBI:57912"/>
        <dbReference type="ChEBI" id="CHEBI:58866"/>
        <dbReference type="ChEBI" id="CHEBI:59776"/>
        <dbReference type="EC" id="4.2.1.20"/>
    </reaction>
</comment>
<dbReference type="Pfam" id="PF00290">
    <property type="entry name" value="Trp_syntA"/>
    <property type="match status" value="1"/>
</dbReference>
<dbReference type="GO" id="GO:0004834">
    <property type="term" value="F:tryptophan synthase activity"/>
    <property type="evidence" value="ECO:0007669"/>
    <property type="project" value="UniProtKB-EC"/>
</dbReference>
<dbReference type="AlphaFoldDB" id="A0A3B0XAE6"/>
<dbReference type="InterPro" id="IPR002028">
    <property type="entry name" value="Trp_synthase_suA"/>
</dbReference>
<gene>
    <name evidence="10" type="ORF">MNBD_GAMMA10-2304</name>
</gene>
<evidence type="ECO:0000256" key="6">
    <source>
        <dbReference type="ARBA" id="ARBA00022822"/>
    </source>
</evidence>
<evidence type="ECO:0000256" key="1">
    <source>
        <dbReference type="ARBA" id="ARBA00003365"/>
    </source>
</evidence>
<dbReference type="HAMAP" id="MF_00131">
    <property type="entry name" value="Trp_synth_alpha"/>
    <property type="match status" value="1"/>
</dbReference>
<protein>
    <recommendedName>
        <fullName evidence="4">tryptophan synthase</fullName>
        <ecNumber evidence="4">4.2.1.20</ecNumber>
    </recommendedName>
</protein>
<dbReference type="PROSITE" id="PS00167">
    <property type="entry name" value="TRP_SYNTHASE_ALPHA"/>
    <property type="match status" value="1"/>
</dbReference>
<keyword evidence="6" id="KW-0822">Tryptophan biosynthesis</keyword>
<evidence type="ECO:0000256" key="8">
    <source>
        <dbReference type="ARBA" id="ARBA00023239"/>
    </source>
</evidence>
<dbReference type="SUPFAM" id="SSF51366">
    <property type="entry name" value="Ribulose-phoshate binding barrel"/>
    <property type="match status" value="1"/>
</dbReference>
<dbReference type="UniPathway" id="UPA00035">
    <property type="reaction ID" value="UER00044"/>
</dbReference>
<keyword evidence="7" id="KW-0057">Aromatic amino acid biosynthesis</keyword>
<comment type="pathway">
    <text evidence="2">Amino-acid biosynthesis; L-tryptophan biosynthesis; L-tryptophan from chorismate: step 5/5.</text>
</comment>
<name>A0A3B0XAE6_9ZZZZ</name>
<accession>A0A3B0XAE6</accession>
<evidence type="ECO:0000256" key="5">
    <source>
        <dbReference type="ARBA" id="ARBA00022605"/>
    </source>
</evidence>
<dbReference type="InterPro" id="IPR011060">
    <property type="entry name" value="RibuloseP-bd_barrel"/>
</dbReference>
<keyword evidence="8 10" id="KW-0456">Lyase</keyword>
<dbReference type="InterPro" id="IPR013785">
    <property type="entry name" value="Aldolase_TIM"/>
</dbReference>
<comment type="function">
    <text evidence="1">The alpha subunit is responsible for the aldol cleavage of indoleglycerol phosphate to indole and glyceraldehyde 3-phosphate.</text>
</comment>
<organism evidence="10">
    <name type="scientific">hydrothermal vent metagenome</name>
    <dbReference type="NCBI Taxonomy" id="652676"/>
    <lineage>
        <taxon>unclassified sequences</taxon>
        <taxon>metagenomes</taxon>
        <taxon>ecological metagenomes</taxon>
    </lineage>
</organism>
<evidence type="ECO:0000256" key="9">
    <source>
        <dbReference type="ARBA" id="ARBA00049047"/>
    </source>
</evidence>